<feature type="transmembrane region" description="Helical" evidence="11">
    <location>
        <begin position="45"/>
        <end position="64"/>
    </location>
</feature>
<feature type="transmembrane region" description="Helical" evidence="11">
    <location>
        <begin position="266"/>
        <end position="285"/>
    </location>
</feature>
<keyword evidence="4 11" id="KW-0589">Pheromone response</keyword>
<accession>A0ABM0LSI9</accession>
<evidence type="ECO:0000313" key="13">
    <source>
        <dbReference type="Proteomes" id="UP000694915"/>
    </source>
</evidence>
<dbReference type="GeneID" id="101994180"/>
<dbReference type="SUPFAM" id="SSF81321">
    <property type="entry name" value="Family A G protein-coupled receptor-like"/>
    <property type="match status" value="1"/>
</dbReference>
<keyword evidence="10 11" id="KW-0807">Transducer</keyword>
<comment type="similarity">
    <text evidence="2 11">Belongs to the G-protein coupled receptor 1 family.</text>
</comment>
<evidence type="ECO:0000313" key="14">
    <source>
        <dbReference type="RefSeq" id="XP_005371965.1"/>
    </source>
</evidence>
<name>A0ABM0LSI9_MICOH</name>
<proteinExistence type="inferred from homology"/>
<protein>
    <recommendedName>
        <fullName evidence="11">Vomeronasal type-1 receptor</fullName>
    </recommendedName>
</protein>
<evidence type="ECO:0000259" key="12">
    <source>
        <dbReference type="PROSITE" id="PS50262"/>
    </source>
</evidence>
<reference evidence="14" key="1">
    <citation type="submission" date="2025-08" db="UniProtKB">
        <authorList>
            <consortium name="RefSeq"/>
        </authorList>
    </citation>
    <scope>IDENTIFICATION</scope>
</reference>
<dbReference type="PANTHER" id="PTHR24062">
    <property type="entry name" value="VOMERONASAL TYPE-1 RECEPTOR"/>
    <property type="match status" value="1"/>
</dbReference>
<feature type="domain" description="G-protein coupled receptors family 1 profile" evidence="12">
    <location>
        <begin position="22"/>
        <end position="286"/>
    </location>
</feature>
<keyword evidence="13" id="KW-1185">Reference proteome</keyword>
<dbReference type="PROSITE" id="PS51257">
    <property type="entry name" value="PROKAR_LIPOPROTEIN"/>
    <property type="match status" value="1"/>
</dbReference>
<keyword evidence="8 11" id="KW-0472">Membrane</keyword>
<dbReference type="InterPro" id="IPR017452">
    <property type="entry name" value="GPCR_Rhodpsn_7TM"/>
</dbReference>
<dbReference type="PROSITE" id="PS50262">
    <property type="entry name" value="G_PROTEIN_RECEP_F1_2"/>
    <property type="match status" value="1"/>
</dbReference>
<dbReference type="PRINTS" id="PR01534">
    <property type="entry name" value="VOMERONASL1R"/>
</dbReference>
<dbReference type="Proteomes" id="UP000694915">
    <property type="component" value="Unplaced"/>
</dbReference>
<evidence type="ECO:0000256" key="6">
    <source>
        <dbReference type="ARBA" id="ARBA00022989"/>
    </source>
</evidence>
<feature type="transmembrane region" description="Helical" evidence="11">
    <location>
        <begin position="7"/>
        <end position="33"/>
    </location>
</feature>
<sequence>MDLKDLVIGIVFLLQSTVGILGNLSLLSCYFIHYHIEQTLKTTDVILTHLFTANFLIILSKGMLETMKALGMKGFFNDFSCKLLLYIQRLGRSMSMGTTCLLSVFQAITISSGDSCWNGLKVKAPKHIRLFTSLCWILCISVNMIFPVYLYTKGNSNNLTHKNDMKYCSTVGHDEFTGSLYTAFFVFPEILLSVLIIWSSSSMVLILYRHKQQVQYMRCIRVSSKTSPESKATQSILVLVFTFLGFYALSSILQGCVALIYNPSWWLLNITAIISLCFPTLGPFVMSHYATVPRLCYS</sequence>
<keyword evidence="5 11" id="KW-0812">Transmembrane</keyword>
<comment type="subcellular location">
    <subcellularLocation>
        <location evidence="1 11">Cell membrane</location>
        <topology evidence="1 11">Multi-pass membrane protein</topology>
    </subcellularLocation>
</comment>
<feature type="transmembrane region" description="Helical" evidence="11">
    <location>
        <begin position="130"/>
        <end position="151"/>
    </location>
</feature>
<keyword evidence="9 11" id="KW-0675">Receptor</keyword>
<dbReference type="Gene3D" id="1.20.1070.10">
    <property type="entry name" value="Rhodopsin 7-helix transmembrane proteins"/>
    <property type="match status" value="1"/>
</dbReference>
<feature type="transmembrane region" description="Helical" evidence="11">
    <location>
        <begin position="190"/>
        <end position="208"/>
    </location>
</feature>
<keyword evidence="7 11" id="KW-0297">G-protein coupled receptor</keyword>
<organism evidence="13 14">
    <name type="scientific">Microtus ochrogaster</name>
    <name type="common">Prairie vole</name>
    <dbReference type="NCBI Taxonomy" id="79684"/>
    <lineage>
        <taxon>Eukaryota</taxon>
        <taxon>Metazoa</taxon>
        <taxon>Chordata</taxon>
        <taxon>Craniata</taxon>
        <taxon>Vertebrata</taxon>
        <taxon>Euteleostomi</taxon>
        <taxon>Mammalia</taxon>
        <taxon>Eutheria</taxon>
        <taxon>Euarchontoglires</taxon>
        <taxon>Glires</taxon>
        <taxon>Rodentia</taxon>
        <taxon>Myomorpha</taxon>
        <taxon>Muroidea</taxon>
        <taxon>Cricetidae</taxon>
        <taxon>Arvicolinae</taxon>
        <taxon>Microtus</taxon>
    </lineage>
</organism>
<evidence type="ECO:0000256" key="10">
    <source>
        <dbReference type="ARBA" id="ARBA00023224"/>
    </source>
</evidence>
<dbReference type="Pfam" id="PF03402">
    <property type="entry name" value="V1R"/>
    <property type="match status" value="1"/>
</dbReference>
<evidence type="ECO:0000256" key="5">
    <source>
        <dbReference type="ARBA" id="ARBA00022692"/>
    </source>
</evidence>
<keyword evidence="3 11" id="KW-1003">Cell membrane</keyword>
<feature type="transmembrane region" description="Helical" evidence="11">
    <location>
        <begin position="236"/>
        <end position="260"/>
    </location>
</feature>
<evidence type="ECO:0000256" key="9">
    <source>
        <dbReference type="ARBA" id="ARBA00023170"/>
    </source>
</evidence>
<evidence type="ECO:0000256" key="4">
    <source>
        <dbReference type="ARBA" id="ARBA00022507"/>
    </source>
</evidence>
<evidence type="ECO:0000256" key="7">
    <source>
        <dbReference type="ARBA" id="ARBA00023040"/>
    </source>
</evidence>
<evidence type="ECO:0000256" key="2">
    <source>
        <dbReference type="ARBA" id="ARBA00010663"/>
    </source>
</evidence>
<evidence type="ECO:0000256" key="11">
    <source>
        <dbReference type="RuleBase" id="RU364061"/>
    </source>
</evidence>
<evidence type="ECO:0000256" key="3">
    <source>
        <dbReference type="ARBA" id="ARBA00022475"/>
    </source>
</evidence>
<dbReference type="InterPro" id="IPR004072">
    <property type="entry name" value="Vmron_rcpt_1"/>
</dbReference>
<keyword evidence="6 11" id="KW-1133">Transmembrane helix</keyword>
<evidence type="ECO:0000256" key="1">
    <source>
        <dbReference type="ARBA" id="ARBA00004651"/>
    </source>
</evidence>
<dbReference type="RefSeq" id="XP_005371965.1">
    <property type="nucleotide sequence ID" value="XM_005371908.3"/>
</dbReference>
<gene>
    <name evidence="14" type="primary">LOC101994180</name>
</gene>
<evidence type="ECO:0000256" key="8">
    <source>
        <dbReference type="ARBA" id="ARBA00023136"/>
    </source>
</evidence>